<proteinExistence type="predicted"/>
<sequence length="159" mass="17802">MKKILIAATLFIALPMNLYAANIKKPLTFDTIEAASKRFSPFLCKGDIEGLVNAMSDCFENTDRTSPEIQQCILADIGITSQILLDHEKRAALGKPDISQEYPFLSSSAFQKRLSYYVLPQFPNKPLKQIVNYYKQDAAIFLVQLMNSCKSADTTHSSN</sequence>
<dbReference type="RefSeq" id="WP_282024047.1">
    <property type="nucleotide sequence ID" value="NZ_CAMXCH010000003.1"/>
</dbReference>
<dbReference type="Proteomes" id="UP001154272">
    <property type="component" value="Unassembled WGS sequence"/>
</dbReference>
<gene>
    <name evidence="2" type="ORF">R83534S58_LOCUS1520</name>
</gene>
<organism evidence="2 3">
    <name type="scientific">Commensalibacter papalotli</name>
    <name type="common">ex Botero et al. 2024</name>
    <dbReference type="NCBI Taxonomy" id="2972766"/>
    <lineage>
        <taxon>Bacteria</taxon>
        <taxon>Pseudomonadati</taxon>
        <taxon>Pseudomonadota</taxon>
        <taxon>Alphaproteobacteria</taxon>
        <taxon>Acetobacterales</taxon>
        <taxon>Acetobacteraceae</taxon>
    </lineage>
</organism>
<keyword evidence="3" id="KW-1185">Reference proteome</keyword>
<reference evidence="2" key="1">
    <citation type="submission" date="2022-10" db="EMBL/GenBank/DDBJ databases">
        <authorList>
            <person name="Botero Cardona J."/>
        </authorList>
    </citation>
    <scope>NUCLEOTIDE SEQUENCE</scope>
    <source>
        <strain evidence="2">R-83534</strain>
    </source>
</reference>
<evidence type="ECO:0000256" key="1">
    <source>
        <dbReference type="SAM" id="SignalP"/>
    </source>
</evidence>
<name>A0ABM9HR09_9PROT</name>
<evidence type="ECO:0008006" key="4">
    <source>
        <dbReference type="Google" id="ProtNLM"/>
    </source>
</evidence>
<evidence type="ECO:0000313" key="2">
    <source>
        <dbReference type="EMBL" id="CAI3947713.1"/>
    </source>
</evidence>
<feature type="signal peptide" evidence="1">
    <location>
        <begin position="1"/>
        <end position="20"/>
    </location>
</feature>
<evidence type="ECO:0000313" key="3">
    <source>
        <dbReference type="Proteomes" id="UP001154272"/>
    </source>
</evidence>
<accession>A0ABM9HR09</accession>
<comment type="caution">
    <text evidence="2">The sequence shown here is derived from an EMBL/GenBank/DDBJ whole genome shotgun (WGS) entry which is preliminary data.</text>
</comment>
<feature type="chain" id="PRO_5045353015" description="Secreted protein" evidence="1">
    <location>
        <begin position="21"/>
        <end position="159"/>
    </location>
</feature>
<protein>
    <recommendedName>
        <fullName evidence="4">Secreted protein</fullName>
    </recommendedName>
</protein>
<dbReference type="EMBL" id="CAMXCH010000003">
    <property type="protein sequence ID" value="CAI3947713.1"/>
    <property type="molecule type" value="Genomic_DNA"/>
</dbReference>
<keyword evidence="1" id="KW-0732">Signal</keyword>